<evidence type="ECO:0000259" key="2">
    <source>
        <dbReference type="Pfam" id="PF21049"/>
    </source>
</evidence>
<dbReference type="PANTHER" id="PTHR14716">
    <property type="entry name" value="CILIA- AND FLAGELLA-ASSOCIATED PROTEIN 69"/>
    <property type="match status" value="1"/>
</dbReference>
<dbReference type="SUPFAM" id="SSF48371">
    <property type="entry name" value="ARM repeat"/>
    <property type="match status" value="1"/>
</dbReference>
<accession>A0A7S3VQ83</accession>
<dbReference type="EMBL" id="HBIP01024993">
    <property type="protein sequence ID" value="CAE0499962.1"/>
    <property type="molecule type" value="Transcribed_RNA"/>
</dbReference>
<dbReference type="InterPro" id="IPR011989">
    <property type="entry name" value="ARM-like"/>
</dbReference>
<dbReference type="Gene3D" id="1.25.10.10">
    <property type="entry name" value="Leucine-rich Repeat Variant"/>
    <property type="match status" value="1"/>
</dbReference>
<evidence type="ECO:0000256" key="1">
    <source>
        <dbReference type="SAM" id="MobiDB-lite"/>
    </source>
</evidence>
<feature type="domain" description="Cilia- and flagella-associated protein 69 ARM repeats" evidence="2">
    <location>
        <begin position="1"/>
        <end position="242"/>
    </location>
</feature>
<dbReference type="AlphaFoldDB" id="A0A7S3VQ83"/>
<dbReference type="InterPro" id="IPR048732">
    <property type="entry name" value="CFA69"/>
</dbReference>
<feature type="compositionally biased region" description="Basic and acidic residues" evidence="1">
    <location>
        <begin position="305"/>
        <end position="319"/>
    </location>
</feature>
<gene>
    <name evidence="3" type="ORF">DTER00134_LOCUS15035</name>
</gene>
<protein>
    <recommendedName>
        <fullName evidence="2">Cilia- and flagella-associated protein 69 ARM repeats domain-containing protein</fullName>
    </recommendedName>
</protein>
<organism evidence="3">
    <name type="scientific">Dunaliella tertiolecta</name>
    <name type="common">Green alga</name>
    <dbReference type="NCBI Taxonomy" id="3047"/>
    <lineage>
        <taxon>Eukaryota</taxon>
        <taxon>Viridiplantae</taxon>
        <taxon>Chlorophyta</taxon>
        <taxon>core chlorophytes</taxon>
        <taxon>Chlorophyceae</taxon>
        <taxon>CS clade</taxon>
        <taxon>Chlamydomonadales</taxon>
        <taxon>Dunaliellaceae</taxon>
        <taxon>Dunaliella</taxon>
    </lineage>
</organism>
<dbReference type="PANTHER" id="PTHR14716:SF0">
    <property type="entry name" value="CILIA- AND FLAGELLA-ASSOCIATED PROTEIN 69"/>
    <property type="match status" value="1"/>
</dbReference>
<feature type="compositionally biased region" description="Polar residues" evidence="1">
    <location>
        <begin position="695"/>
        <end position="721"/>
    </location>
</feature>
<feature type="region of interest" description="Disordered" evidence="1">
    <location>
        <begin position="252"/>
        <end position="371"/>
    </location>
</feature>
<dbReference type="Pfam" id="PF21049">
    <property type="entry name" value="CFA69_ARM_rpt"/>
    <property type="match status" value="2"/>
</dbReference>
<feature type="compositionally biased region" description="Polar residues" evidence="1">
    <location>
        <begin position="252"/>
        <end position="265"/>
    </location>
</feature>
<feature type="region of interest" description="Disordered" evidence="1">
    <location>
        <begin position="695"/>
        <end position="736"/>
    </location>
</feature>
<dbReference type="InterPro" id="IPR016024">
    <property type="entry name" value="ARM-type_fold"/>
</dbReference>
<feature type="domain" description="Cilia- and flagella-associated protein 69 ARM repeats" evidence="2">
    <location>
        <begin position="767"/>
        <end position="850"/>
    </location>
</feature>
<name>A0A7S3VQ83_DUNTE</name>
<reference evidence="3" key="1">
    <citation type="submission" date="2021-01" db="EMBL/GenBank/DDBJ databases">
        <authorList>
            <person name="Corre E."/>
            <person name="Pelletier E."/>
            <person name="Niang G."/>
            <person name="Scheremetjew M."/>
            <person name="Finn R."/>
            <person name="Kale V."/>
            <person name="Holt S."/>
            <person name="Cochrane G."/>
            <person name="Meng A."/>
            <person name="Brown T."/>
            <person name="Cohen L."/>
        </authorList>
    </citation>
    <scope>NUCLEOTIDE SEQUENCE</scope>
    <source>
        <strain evidence="3">CCMP1320</strain>
    </source>
</reference>
<feature type="compositionally biased region" description="Low complexity" evidence="1">
    <location>
        <begin position="283"/>
        <end position="296"/>
    </location>
</feature>
<evidence type="ECO:0000313" key="3">
    <source>
        <dbReference type="EMBL" id="CAE0499962.1"/>
    </source>
</evidence>
<proteinExistence type="predicted"/>
<dbReference type="InterPro" id="IPR048733">
    <property type="entry name" value="CFA69_ARM_dom"/>
</dbReference>
<sequence>MDLDKVIALFTGKNSQELYERHLAAIERLCQSNATGFAIKDLPKVQQILEITLRLLLKGVPGFLQPAVGLIKVLSKPYIKKTATDEFRLLGNISNILACIGQIFTTPGYPVELQLATSELLIIFASGYGQRPSLLDKVPPVEQIECGASARQYHTNQMLINSSGVLTAVVKSLGAAVSAGDEVLMMSLSLVASQISYFPENANALLDAGLLHSLPHLFAYDYRHPLTPVAVQLLWNLLDFAAVATRVGLVTTPASQGPASQTLGTTRRGKQEDAQRSSVQNTQEEAQQQQQQQQGEGQQGEGQQEECREQNKRVGDPTREPMAGTGREGEQTAPSGNADLGGSQGATFGRGARSRSPTGMRPPSSQPTSILPGLAHSLASLFLSDLLYGFRTIDKELRNDLVVVCSLIIGSDHPELPSPNPTTNSTQSTKQADLREQAELLRLCSMEFVGAAREAGLFEALLAVATSPELGLPEHEGLVKAWALSTEELDYELKQLAWKTVVAGCVHASPDDAWILLDAVRAWALVRALLAFVEEVPEAAPHANLASAALAAQRRWSPDQLDALRAAALARLHALAPLCPEVYVEEGGPEVLLRSLSTSVHSAHMEGALRHLHHLVVSKPSSTWASSLVGDGGMEGILGAAGAVSVLLMLLQDGSRPEGVRHCCLLLLAALCRTGSGSTGTQVRNMIGEANIQSQRSSFTSAQHTNQHLGNSLSSTRNSGPVTGREASPSPANSNLRRFRHEGGVAMVLSQLARCESADRTLPSPYTVAVLDVIWACVVPDRKNTARFLVEDGLDALLSLLEIGNRGHRAVGLSLLADILSNPRSHSFFHEWRSHQDQSTAAHLLLRIWKVRCIWKEGVQKVGVAGTSYKVG</sequence>